<dbReference type="InterPro" id="IPR050237">
    <property type="entry name" value="ATP-dep_AMP-bd_enzyme"/>
</dbReference>
<dbReference type="Proteomes" id="UP000027463">
    <property type="component" value="Unassembled WGS sequence"/>
</dbReference>
<protein>
    <submittedName>
        <fullName evidence="3">AMP-dependent synthetase</fullName>
    </submittedName>
</protein>
<dbReference type="Gene3D" id="3.40.50.12780">
    <property type="entry name" value="N-terminal domain of ligase-like"/>
    <property type="match status" value="1"/>
</dbReference>
<dbReference type="InterPro" id="IPR000873">
    <property type="entry name" value="AMP-dep_synth/lig_dom"/>
</dbReference>
<keyword evidence="4" id="KW-1185">Reference proteome</keyword>
<feature type="domain" description="AMP-dependent synthetase/ligase" evidence="1">
    <location>
        <begin position="56"/>
        <end position="443"/>
    </location>
</feature>
<dbReference type="InterPro" id="IPR042099">
    <property type="entry name" value="ANL_N_sf"/>
</dbReference>
<dbReference type="PANTHER" id="PTHR43767">
    <property type="entry name" value="LONG-CHAIN-FATTY-ACID--COA LIGASE"/>
    <property type="match status" value="1"/>
</dbReference>
<accession>A0ABR4TRC2</accession>
<reference evidence="3 4" key="1">
    <citation type="submission" date="2013-07" db="EMBL/GenBank/DDBJ databases">
        <title>Thalassospira permensis NBRC 106175 Genome Sequencing.</title>
        <authorList>
            <person name="Lai Q."/>
            <person name="Shao Z."/>
        </authorList>
    </citation>
    <scope>NUCLEOTIDE SEQUENCE [LARGE SCALE GENOMIC DNA]</scope>
    <source>
        <strain evidence="3 4">NBRC 106175</strain>
    </source>
</reference>
<dbReference type="CDD" id="cd05936">
    <property type="entry name" value="FC-FACS_FadD_like"/>
    <property type="match status" value="1"/>
</dbReference>
<dbReference type="PROSITE" id="PS00455">
    <property type="entry name" value="AMP_BINDING"/>
    <property type="match status" value="1"/>
</dbReference>
<proteinExistence type="predicted"/>
<gene>
    <name evidence="3" type="ORF">SMB34_14495</name>
</gene>
<dbReference type="InterPro" id="IPR025110">
    <property type="entry name" value="AMP-bd_C"/>
</dbReference>
<dbReference type="SUPFAM" id="SSF56801">
    <property type="entry name" value="Acetyl-CoA synthetase-like"/>
    <property type="match status" value="1"/>
</dbReference>
<evidence type="ECO:0000313" key="3">
    <source>
        <dbReference type="EMBL" id="KEO58274.1"/>
    </source>
</evidence>
<sequence>MAVDHSASGGFFCPQSDVNVMELTRMNQINVQDAPVLQNGVDVSSPVRMRPVHEIFDDAAKRFAKRPCLDFLGRIYDYEDISRQIDRAAEGFHQLGVRKGDKVGLCLPNTPYYVICYYAVLKCGGVVVNFNPLYAKREIAYQIEDSGCRLMVTLNLKQIYSKVADCLDVTCLKRIVICEMSDILPPVKSVLFSLFKRSELAEIPKDLRHIPFSRLIDCKPINFVADVTNDDLAVLQYTGGTTGRPKGAMLTHGNLSANVDQLTRWMPDANPGHEVTLCVLPFFHVFAMTVALNTSINLGAELVLQPRFELDALLKALDKKNVTIFPGVPTIYTAINNSPETLKHDLSTIRCCISGGAPLPVEVKHRFEEITGAKVVEGYGLTEASPVCTCNPVKGVNKEGSIGIPMPGTEIQIRSLDRPDQIMPTGEKGEVCVRGPQVMPGYWQNDAATKETFVDGWLKTGDVGYADEDGYIFLVDRLKDVILCSGYNVYPRAIEEALYLHEQIAEVTVIGVPDQYRGQAPKAFVRLKDDAAGVTAEDLRAFLDDKISRIEMPREIEIREELPKTMVGKLSKKELVEEERLKREGKAQ</sequence>
<evidence type="ECO:0000259" key="2">
    <source>
        <dbReference type="Pfam" id="PF13193"/>
    </source>
</evidence>
<comment type="caution">
    <text evidence="3">The sequence shown here is derived from an EMBL/GenBank/DDBJ whole genome shotgun (WGS) entry which is preliminary data.</text>
</comment>
<feature type="domain" description="AMP-binding enzyme C-terminal" evidence="2">
    <location>
        <begin position="494"/>
        <end position="569"/>
    </location>
</feature>
<evidence type="ECO:0000259" key="1">
    <source>
        <dbReference type="Pfam" id="PF00501"/>
    </source>
</evidence>
<dbReference type="InterPro" id="IPR045851">
    <property type="entry name" value="AMP-bd_C_sf"/>
</dbReference>
<name>A0ABR4TRC2_9PROT</name>
<dbReference type="Pfam" id="PF13193">
    <property type="entry name" value="AMP-binding_C"/>
    <property type="match status" value="1"/>
</dbReference>
<dbReference type="Pfam" id="PF00501">
    <property type="entry name" value="AMP-binding"/>
    <property type="match status" value="1"/>
</dbReference>
<dbReference type="EMBL" id="AUNC01000008">
    <property type="protein sequence ID" value="KEO58274.1"/>
    <property type="molecule type" value="Genomic_DNA"/>
</dbReference>
<dbReference type="Gene3D" id="3.30.300.30">
    <property type="match status" value="1"/>
</dbReference>
<evidence type="ECO:0000313" key="4">
    <source>
        <dbReference type="Proteomes" id="UP000027463"/>
    </source>
</evidence>
<organism evidence="3 4">
    <name type="scientific">Thalassospira permensis NBRC 106175</name>
    <dbReference type="NCBI Taxonomy" id="1353532"/>
    <lineage>
        <taxon>Bacteria</taxon>
        <taxon>Pseudomonadati</taxon>
        <taxon>Pseudomonadota</taxon>
        <taxon>Alphaproteobacteria</taxon>
        <taxon>Rhodospirillales</taxon>
        <taxon>Thalassospiraceae</taxon>
        <taxon>Thalassospira</taxon>
    </lineage>
</organism>
<dbReference type="PANTHER" id="PTHR43767:SF1">
    <property type="entry name" value="NONRIBOSOMAL PEPTIDE SYNTHASE PES1 (EUROFUNG)-RELATED"/>
    <property type="match status" value="1"/>
</dbReference>
<dbReference type="InterPro" id="IPR020845">
    <property type="entry name" value="AMP-binding_CS"/>
</dbReference>